<protein>
    <submittedName>
        <fullName evidence="1">Uncharacterized protein</fullName>
    </submittedName>
</protein>
<sequence length="267" mass="30575">MAGRWVSKAPSRPSFIIDTSNQNGFKGLDSELKMHVKVKGICNNLFSCTNYITWIKLIYPPTSNYPICYYLIIIPTDEAQFPRVLISFETEKSKRQADWLSLDRFFVDGYAVVCGFISNRFNGRFFSLSRERGENCKGRWVAVVDYQEPEVYSTDEIADLLIMAWTSLGRNSRPCLQAIYSVLLLLFSNRKDRKQELWPLLHRGIHSFSLLSGFMLTDCAIKHTTLYSAAHVQTRLDSASPSCLVHSVHYVHPSFCFLCVVLTFKPS</sequence>
<dbReference type="AlphaFoldDB" id="A0AAD6M0Q9"/>
<proteinExistence type="predicted"/>
<comment type="caution">
    <text evidence="1">The sequence shown here is derived from an EMBL/GenBank/DDBJ whole genome shotgun (WGS) entry which is preliminary data.</text>
</comment>
<accession>A0AAD6M0Q9</accession>
<evidence type="ECO:0000313" key="2">
    <source>
        <dbReference type="Proteomes" id="UP001164929"/>
    </source>
</evidence>
<evidence type="ECO:0000313" key="1">
    <source>
        <dbReference type="EMBL" id="KAJ6976803.1"/>
    </source>
</evidence>
<keyword evidence="2" id="KW-1185">Reference proteome</keyword>
<organism evidence="1 2">
    <name type="scientific">Populus alba x Populus x berolinensis</name>
    <dbReference type="NCBI Taxonomy" id="444605"/>
    <lineage>
        <taxon>Eukaryota</taxon>
        <taxon>Viridiplantae</taxon>
        <taxon>Streptophyta</taxon>
        <taxon>Embryophyta</taxon>
        <taxon>Tracheophyta</taxon>
        <taxon>Spermatophyta</taxon>
        <taxon>Magnoliopsida</taxon>
        <taxon>eudicotyledons</taxon>
        <taxon>Gunneridae</taxon>
        <taxon>Pentapetalae</taxon>
        <taxon>rosids</taxon>
        <taxon>fabids</taxon>
        <taxon>Malpighiales</taxon>
        <taxon>Salicaceae</taxon>
        <taxon>Saliceae</taxon>
        <taxon>Populus</taxon>
    </lineage>
</organism>
<name>A0AAD6M0Q9_9ROSI</name>
<reference evidence="1" key="1">
    <citation type="journal article" date="2023" name="Mol. Ecol. Resour.">
        <title>Chromosome-level genome assembly of a triploid poplar Populus alba 'Berolinensis'.</title>
        <authorList>
            <person name="Chen S."/>
            <person name="Yu Y."/>
            <person name="Wang X."/>
            <person name="Wang S."/>
            <person name="Zhang T."/>
            <person name="Zhou Y."/>
            <person name="He R."/>
            <person name="Meng N."/>
            <person name="Wang Y."/>
            <person name="Liu W."/>
            <person name="Liu Z."/>
            <person name="Liu J."/>
            <person name="Guo Q."/>
            <person name="Huang H."/>
            <person name="Sederoff R.R."/>
            <person name="Wang G."/>
            <person name="Qu G."/>
            <person name="Chen S."/>
        </authorList>
    </citation>
    <scope>NUCLEOTIDE SEQUENCE</scope>
    <source>
        <strain evidence="1">SC-2020</strain>
    </source>
</reference>
<gene>
    <name evidence="1" type="ORF">NC653_028847</name>
</gene>
<dbReference type="EMBL" id="JAQIZT010000012">
    <property type="protein sequence ID" value="KAJ6976803.1"/>
    <property type="molecule type" value="Genomic_DNA"/>
</dbReference>
<dbReference type="Proteomes" id="UP001164929">
    <property type="component" value="Chromosome 12"/>
</dbReference>